<sequence>MASLTNQQPAGGTAVVDRRGPASLQAEPALGRGMDRPSRLKVRTLVNLRWLIIAGEVVILAFVGLIMGFSAPYELCFALIGLSAWLNLLVGVASPGQRTAGDWEAAGQLGLDIAQITGLVYLTGGAGNPFMLILIAPVTVAAATLPRRPVLAVGGLAVAASLALAFFTWPGGANGLAPLPYRLGAAAANLAGIVLIAGYVRQAAEESARMALALDVTQAVLAREQRLSALGGLAAAAAHELGTPLATITIVAKEMAREAPTPQVKEDAELLMAQTERCREILRRLSETPDTGDEVHERMSLLQLVQEVIEPHADRKEVRVEAIVTGAPGVKTPYIGRMPEITHAMTSFVENAVDFAKSEVLVSARFDAETVTVEVRDDGPGFAPDVLAKLGEPYVTTRPGAEGSRTGHIGMGLGFFISKTLLERTGAVVTFQNSRPHGAVVAARWRRDRIEVTGH</sequence>
<dbReference type="Pfam" id="PF00512">
    <property type="entry name" value="HisKA"/>
    <property type="match status" value="1"/>
</dbReference>
<feature type="transmembrane region" description="Helical" evidence="9">
    <location>
        <begin position="113"/>
        <end position="138"/>
    </location>
</feature>
<feature type="transmembrane region" description="Helical" evidence="9">
    <location>
        <begin position="181"/>
        <end position="200"/>
    </location>
</feature>
<protein>
    <recommendedName>
        <fullName evidence="3">histidine kinase</fullName>
        <ecNumber evidence="3">2.7.13.3</ecNumber>
    </recommendedName>
</protein>
<keyword evidence="5" id="KW-0808">Transferase</keyword>
<dbReference type="InterPro" id="IPR003661">
    <property type="entry name" value="HisK_dim/P_dom"/>
</dbReference>
<evidence type="ECO:0000259" key="10">
    <source>
        <dbReference type="PROSITE" id="PS50109"/>
    </source>
</evidence>
<evidence type="ECO:0000256" key="4">
    <source>
        <dbReference type="ARBA" id="ARBA00022475"/>
    </source>
</evidence>
<dbReference type="SMART" id="SM00388">
    <property type="entry name" value="HisKA"/>
    <property type="match status" value="1"/>
</dbReference>
<dbReference type="NCBIfam" id="NF033792">
    <property type="entry name" value="ActS_PrrB_HisK"/>
    <property type="match status" value="1"/>
</dbReference>
<evidence type="ECO:0000256" key="6">
    <source>
        <dbReference type="ARBA" id="ARBA00022741"/>
    </source>
</evidence>
<dbReference type="SUPFAM" id="SSF47384">
    <property type="entry name" value="Homodimeric domain of signal transducing histidine kinase"/>
    <property type="match status" value="1"/>
</dbReference>
<comment type="catalytic activity">
    <reaction evidence="1">
        <text>ATP + protein L-histidine = ADP + protein N-phospho-L-histidine.</text>
        <dbReference type="EC" id="2.7.13.3"/>
    </reaction>
</comment>
<dbReference type="InterPro" id="IPR036097">
    <property type="entry name" value="HisK_dim/P_sf"/>
</dbReference>
<name>A0ABW4MZ67_9CAUL</name>
<evidence type="ECO:0000256" key="9">
    <source>
        <dbReference type="SAM" id="Phobius"/>
    </source>
</evidence>
<comment type="caution">
    <text evidence="11">The sequence shown here is derived from an EMBL/GenBank/DDBJ whole genome shotgun (WGS) entry which is preliminary data.</text>
</comment>
<evidence type="ECO:0000256" key="1">
    <source>
        <dbReference type="ARBA" id="ARBA00000085"/>
    </source>
</evidence>
<proteinExistence type="predicted"/>
<dbReference type="SUPFAM" id="SSF55874">
    <property type="entry name" value="ATPase domain of HSP90 chaperone/DNA topoisomerase II/histidine kinase"/>
    <property type="match status" value="1"/>
</dbReference>
<dbReference type="InterPro" id="IPR005467">
    <property type="entry name" value="His_kinase_dom"/>
</dbReference>
<evidence type="ECO:0000256" key="2">
    <source>
        <dbReference type="ARBA" id="ARBA00004651"/>
    </source>
</evidence>
<comment type="subcellular location">
    <subcellularLocation>
        <location evidence="2">Cell membrane</location>
        <topology evidence="2">Multi-pass membrane protein</topology>
    </subcellularLocation>
</comment>
<evidence type="ECO:0000256" key="3">
    <source>
        <dbReference type="ARBA" id="ARBA00012438"/>
    </source>
</evidence>
<dbReference type="Gene3D" id="3.30.565.10">
    <property type="entry name" value="Histidine kinase-like ATPase, C-terminal domain"/>
    <property type="match status" value="1"/>
</dbReference>
<accession>A0ABW4MZ67</accession>
<evidence type="ECO:0000256" key="5">
    <source>
        <dbReference type="ARBA" id="ARBA00022679"/>
    </source>
</evidence>
<organism evidence="11 12">
    <name type="scientific">Phenylobacterium terrae</name>
    <dbReference type="NCBI Taxonomy" id="2665495"/>
    <lineage>
        <taxon>Bacteria</taxon>
        <taxon>Pseudomonadati</taxon>
        <taxon>Pseudomonadota</taxon>
        <taxon>Alphaproteobacteria</taxon>
        <taxon>Caulobacterales</taxon>
        <taxon>Caulobacteraceae</taxon>
        <taxon>Phenylobacterium</taxon>
    </lineage>
</organism>
<dbReference type="InterPro" id="IPR036890">
    <property type="entry name" value="HATPase_C_sf"/>
</dbReference>
<dbReference type="PANTHER" id="PTHR44936">
    <property type="entry name" value="SENSOR PROTEIN CREC"/>
    <property type="match status" value="1"/>
</dbReference>
<keyword evidence="9" id="KW-0472">Membrane</keyword>
<dbReference type="PANTHER" id="PTHR44936:SF10">
    <property type="entry name" value="SENSOR PROTEIN RSTB"/>
    <property type="match status" value="1"/>
</dbReference>
<feature type="domain" description="Histidine kinase" evidence="10">
    <location>
        <begin position="236"/>
        <end position="449"/>
    </location>
</feature>
<dbReference type="GO" id="GO:0016301">
    <property type="term" value="F:kinase activity"/>
    <property type="evidence" value="ECO:0007669"/>
    <property type="project" value="UniProtKB-KW"/>
</dbReference>
<evidence type="ECO:0000313" key="12">
    <source>
        <dbReference type="Proteomes" id="UP001597237"/>
    </source>
</evidence>
<dbReference type="CDD" id="cd00082">
    <property type="entry name" value="HisKA"/>
    <property type="match status" value="1"/>
</dbReference>
<dbReference type="Gene3D" id="1.10.287.130">
    <property type="match status" value="1"/>
</dbReference>
<dbReference type="InterPro" id="IPR047770">
    <property type="entry name" value="RegB"/>
</dbReference>
<dbReference type="RefSeq" id="WP_377284210.1">
    <property type="nucleotide sequence ID" value="NZ_JBHRSI010000015.1"/>
</dbReference>
<dbReference type="Pfam" id="PF02518">
    <property type="entry name" value="HATPase_c"/>
    <property type="match status" value="1"/>
</dbReference>
<feature type="transmembrane region" description="Helical" evidence="9">
    <location>
        <begin position="48"/>
        <end position="68"/>
    </location>
</feature>
<dbReference type="PROSITE" id="PS50109">
    <property type="entry name" value="HIS_KIN"/>
    <property type="match status" value="1"/>
</dbReference>
<dbReference type="EC" id="2.7.13.3" evidence="3"/>
<evidence type="ECO:0000256" key="7">
    <source>
        <dbReference type="ARBA" id="ARBA00022777"/>
    </source>
</evidence>
<keyword evidence="7 11" id="KW-0418">Kinase</keyword>
<dbReference type="InterPro" id="IPR050980">
    <property type="entry name" value="2C_sensor_his_kinase"/>
</dbReference>
<evidence type="ECO:0000313" key="11">
    <source>
        <dbReference type="EMBL" id="MFD1783063.1"/>
    </source>
</evidence>
<feature type="transmembrane region" description="Helical" evidence="9">
    <location>
        <begin position="150"/>
        <end position="169"/>
    </location>
</feature>
<keyword evidence="8" id="KW-0067">ATP-binding</keyword>
<keyword evidence="4" id="KW-1003">Cell membrane</keyword>
<dbReference type="EMBL" id="JBHUEY010000001">
    <property type="protein sequence ID" value="MFD1783063.1"/>
    <property type="molecule type" value="Genomic_DNA"/>
</dbReference>
<evidence type="ECO:0000256" key="8">
    <source>
        <dbReference type="ARBA" id="ARBA00022840"/>
    </source>
</evidence>
<keyword evidence="9" id="KW-1133">Transmembrane helix</keyword>
<dbReference type="InterPro" id="IPR003594">
    <property type="entry name" value="HATPase_dom"/>
</dbReference>
<keyword evidence="6" id="KW-0547">Nucleotide-binding</keyword>
<reference evidence="12" key="1">
    <citation type="journal article" date="2019" name="Int. J. Syst. Evol. Microbiol.">
        <title>The Global Catalogue of Microorganisms (GCM) 10K type strain sequencing project: providing services to taxonomists for standard genome sequencing and annotation.</title>
        <authorList>
            <consortium name="The Broad Institute Genomics Platform"/>
            <consortium name="The Broad Institute Genome Sequencing Center for Infectious Disease"/>
            <person name="Wu L."/>
            <person name="Ma J."/>
        </authorList>
    </citation>
    <scope>NUCLEOTIDE SEQUENCE [LARGE SCALE GENOMIC DNA]</scope>
    <source>
        <strain evidence="12">DFY28</strain>
    </source>
</reference>
<dbReference type="SMART" id="SM00387">
    <property type="entry name" value="HATPase_c"/>
    <property type="match status" value="1"/>
</dbReference>
<keyword evidence="12" id="KW-1185">Reference proteome</keyword>
<keyword evidence="9" id="KW-0812">Transmembrane</keyword>
<dbReference type="Proteomes" id="UP001597237">
    <property type="component" value="Unassembled WGS sequence"/>
</dbReference>
<gene>
    <name evidence="11" type="ORF">ACFSC0_06630</name>
</gene>